<sequence>MMKYKLSFYSLFFFIPSLVSAELNIIADFGGESAVRFYEPIQPVHTEDAPIHPNAVPAQLSEEQLLPVISHKWSIGTVQTRKFNLPGALPIFLIGYDVSSQSWLEKNKQKLIELNATGLVINVQTVSQMQELRAIVPTLTLIPSPADTLAERLGISHYPLLITSEGASQ</sequence>
<dbReference type="AlphaFoldDB" id="A0A894TND7"/>
<reference evidence="2" key="1">
    <citation type="journal article" name="Vet. Microbiol.">
        <title>Identification of mcr-1 and a novel chloramphenicol resistance gene catT on an integrative and conjugative element in an Actinobacillus strain of swine origin.</title>
        <authorList>
            <person name="Gao Y."/>
            <person name="Xia L."/>
            <person name="Pan R."/>
            <person name="Xuan H."/>
            <person name="Guo H."/>
            <person name="Song Q."/>
            <person name="Wei J."/>
            <person name="Shao D."/>
            <person name="Liu K."/>
            <person name="Li Z."/>
            <person name="Qiu Y."/>
            <person name="Ma Z."/>
            <person name="Li B."/>
        </authorList>
    </citation>
    <scope>NUCLEOTIDE SEQUENCE</scope>
    <source>
        <strain evidence="2">GY-402</strain>
    </source>
</reference>
<dbReference type="InterPro" id="IPR021300">
    <property type="entry name" value="Integr_conj_element_PFL4695"/>
</dbReference>
<dbReference type="Pfam" id="PF11072">
    <property type="entry name" value="DUF2859"/>
    <property type="match status" value="1"/>
</dbReference>
<proteinExistence type="predicted"/>
<feature type="chain" id="PRO_5032717582" evidence="1">
    <location>
        <begin position="22"/>
        <end position="169"/>
    </location>
</feature>
<protein>
    <submittedName>
        <fullName evidence="2">Integrating conjugative element protein</fullName>
    </submittedName>
</protein>
<evidence type="ECO:0000256" key="1">
    <source>
        <dbReference type="SAM" id="SignalP"/>
    </source>
</evidence>
<feature type="signal peptide" evidence="1">
    <location>
        <begin position="1"/>
        <end position="21"/>
    </location>
</feature>
<keyword evidence="1" id="KW-0732">Signal</keyword>
<name>A0A894TND7_9PAST</name>
<dbReference type="EMBL" id="MW030510">
    <property type="protein sequence ID" value="QRX38411.1"/>
    <property type="molecule type" value="Genomic_DNA"/>
</dbReference>
<evidence type="ECO:0000313" key="2">
    <source>
        <dbReference type="EMBL" id="QRX38411.1"/>
    </source>
</evidence>
<organism evidence="2">
    <name type="scientific">Actinobacillus sp</name>
    <dbReference type="NCBI Taxonomy" id="41114"/>
    <lineage>
        <taxon>Bacteria</taxon>
        <taxon>Pseudomonadati</taxon>
        <taxon>Pseudomonadota</taxon>
        <taxon>Gammaproteobacteria</taxon>
        <taxon>Pasteurellales</taxon>
        <taxon>Pasteurellaceae</taxon>
        <taxon>Actinobacillus</taxon>
    </lineage>
</organism>
<accession>A0A894TND7</accession>
<dbReference type="NCBIfam" id="TIGR03765">
    <property type="entry name" value="ICE_PFL_4695"/>
    <property type="match status" value="1"/>
</dbReference>